<organism evidence="2 3">
    <name type="scientific">Xylaria arbuscula</name>
    <dbReference type="NCBI Taxonomy" id="114810"/>
    <lineage>
        <taxon>Eukaryota</taxon>
        <taxon>Fungi</taxon>
        <taxon>Dikarya</taxon>
        <taxon>Ascomycota</taxon>
        <taxon>Pezizomycotina</taxon>
        <taxon>Sordariomycetes</taxon>
        <taxon>Xylariomycetidae</taxon>
        <taxon>Xylariales</taxon>
        <taxon>Xylariaceae</taxon>
        <taxon>Xylaria</taxon>
    </lineage>
</organism>
<accession>A0A9W8NBG8</accession>
<keyword evidence="1" id="KW-0472">Membrane</keyword>
<protein>
    <submittedName>
        <fullName evidence="2">Uncharacterized protein</fullName>
    </submittedName>
</protein>
<dbReference type="VEuPathDB" id="FungiDB:F4678DRAFT_475426"/>
<keyword evidence="1" id="KW-0812">Transmembrane</keyword>
<dbReference type="EMBL" id="JANPWZ010001314">
    <property type="protein sequence ID" value="KAJ3566812.1"/>
    <property type="molecule type" value="Genomic_DNA"/>
</dbReference>
<proteinExistence type="predicted"/>
<feature type="transmembrane region" description="Helical" evidence="1">
    <location>
        <begin position="93"/>
        <end position="116"/>
    </location>
</feature>
<evidence type="ECO:0000313" key="3">
    <source>
        <dbReference type="Proteomes" id="UP001148614"/>
    </source>
</evidence>
<keyword evidence="1" id="KW-1133">Transmembrane helix</keyword>
<dbReference type="AlphaFoldDB" id="A0A9W8NBG8"/>
<keyword evidence="3" id="KW-1185">Reference proteome</keyword>
<comment type="caution">
    <text evidence="2">The sequence shown here is derived from an EMBL/GenBank/DDBJ whole genome shotgun (WGS) entry which is preliminary data.</text>
</comment>
<gene>
    <name evidence="2" type="ORF">NPX13_g6994</name>
</gene>
<dbReference type="Proteomes" id="UP001148614">
    <property type="component" value="Unassembled WGS sequence"/>
</dbReference>
<reference evidence="2" key="1">
    <citation type="submission" date="2022-07" db="EMBL/GenBank/DDBJ databases">
        <title>Genome Sequence of Xylaria arbuscula.</title>
        <authorList>
            <person name="Buettner E."/>
        </authorList>
    </citation>
    <scope>NUCLEOTIDE SEQUENCE</scope>
    <source>
        <strain evidence="2">VT107</strain>
    </source>
</reference>
<sequence length="144" mass="15570">MIVGKINADQMIPPMTITKIEPLIMPIFTLTATNSVGQTVSTNVSSNEAAFVNGIFSKEVVLSKFNQATIAQANITAALEAGSVPFVLPGVNILIFPIGLVVSGFWLLVGIGAYGFGTYERYNYRETYRRRKAMSGGKAYATRI</sequence>
<evidence type="ECO:0000313" key="2">
    <source>
        <dbReference type="EMBL" id="KAJ3566812.1"/>
    </source>
</evidence>
<evidence type="ECO:0000256" key="1">
    <source>
        <dbReference type="SAM" id="Phobius"/>
    </source>
</evidence>
<name>A0A9W8NBG8_9PEZI</name>